<gene>
    <name evidence="2" type="ORF">MNBD_ACTINO01-2406</name>
</gene>
<dbReference type="AlphaFoldDB" id="A0A3B0S1Q0"/>
<dbReference type="PANTHER" id="PTHR46361:SF3">
    <property type="entry name" value="ELECTRON CARRIER_ PROTEIN DISULFIDE OXIDOREDUCTASE"/>
    <property type="match status" value="1"/>
</dbReference>
<reference evidence="2" key="1">
    <citation type="submission" date="2018-06" db="EMBL/GenBank/DDBJ databases">
        <authorList>
            <person name="Zhirakovskaya E."/>
        </authorList>
    </citation>
    <scope>NUCLEOTIDE SEQUENCE</scope>
</reference>
<proteinExistence type="predicted"/>
<dbReference type="EMBL" id="UOEI01000225">
    <property type="protein sequence ID" value="VAV98199.1"/>
    <property type="molecule type" value="Genomic_DNA"/>
</dbReference>
<evidence type="ECO:0000313" key="2">
    <source>
        <dbReference type="EMBL" id="VAV98199.1"/>
    </source>
</evidence>
<dbReference type="Pfam" id="PF04784">
    <property type="entry name" value="DUF547"/>
    <property type="match status" value="1"/>
</dbReference>
<name>A0A3B0S1Q0_9ZZZZ</name>
<feature type="domain" description="DUF547" evidence="1">
    <location>
        <begin position="44"/>
        <end position="150"/>
    </location>
</feature>
<dbReference type="InterPro" id="IPR006869">
    <property type="entry name" value="DUF547"/>
</dbReference>
<protein>
    <recommendedName>
        <fullName evidence="1">DUF547 domain-containing protein</fullName>
    </recommendedName>
</protein>
<sequence length="231" mass="25427">MEVDHGDLTWILETCLESGVASLVDNAGALEAYRDTMETVDPDDLEPAGALAFWMNLYNAGALRTAAQAYNTDAGSVLRVPGAFTQPWVTIAGRTLSLDDIEHGKIRRFGDPRIHGSLVCGSASCPTLRPEPFHGSVLDAQLDDQLRLFIARGGGSVSRADNTVRLSSVFKWYGRDFTTPHAMPNLAPANTPRLRDTIAHWFPHNDATYIWTHRPRVQFMPYDWGLGCSVA</sequence>
<accession>A0A3B0S1Q0</accession>
<evidence type="ECO:0000259" key="1">
    <source>
        <dbReference type="Pfam" id="PF04784"/>
    </source>
</evidence>
<organism evidence="2">
    <name type="scientific">hydrothermal vent metagenome</name>
    <dbReference type="NCBI Taxonomy" id="652676"/>
    <lineage>
        <taxon>unclassified sequences</taxon>
        <taxon>metagenomes</taxon>
        <taxon>ecological metagenomes</taxon>
    </lineage>
</organism>
<dbReference type="PANTHER" id="PTHR46361">
    <property type="entry name" value="ELECTRON CARRIER/ PROTEIN DISULFIDE OXIDOREDUCTASE"/>
    <property type="match status" value="1"/>
</dbReference>